<proteinExistence type="predicted"/>
<reference evidence="1 2" key="1">
    <citation type="journal article" date="2013" name="Genome Announc.">
        <title>Genome Sequence of Novosphingobium lindaniclasticum LE124T, Isolated from a Hexachlorocyclohexane Dumpsite.</title>
        <authorList>
            <person name="Saxena A."/>
            <person name="Nayyar N."/>
            <person name="Sangwan N."/>
            <person name="Kumari R."/>
            <person name="Khurana J.P."/>
            <person name="Lal R."/>
        </authorList>
    </citation>
    <scope>NUCLEOTIDE SEQUENCE [LARGE SCALE GENOMIC DNA]</scope>
    <source>
        <strain evidence="1 2">LE124</strain>
    </source>
</reference>
<organism evidence="1 2">
    <name type="scientific">Novosphingobium lindaniclasticum LE124</name>
    <dbReference type="NCBI Taxonomy" id="1096930"/>
    <lineage>
        <taxon>Bacteria</taxon>
        <taxon>Pseudomonadati</taxon>
        <taxon>Pseudomonadota</taxon>
        <taxon>Alphaproteobacteria</taxon>
        <taxon>Sphingomonadales</taxon>
        <taxon>Sphingomonadaceae</taxon>
        <taxon>Novosphingobium</taxon>
    </lineage>
</organism>
<comment type="caution">
    <text evidence="1">The sequence shown here is derived from an EMBL/GenBank/DDBJ whole genome shotgun (WGS) entry which is preliminary data.</text>
</comment>
<sequence>MLVFPILAPLLRRFVVQQDSDQPFHEQIETCGVLG</sequence>
<dbReference type="AlphaFoldDB" id="T0I4F6"/>
<gene>
    <name evidence="1" type="ORF">L284_02370</name>
</gene>
<accession>T0I4F6</accession>
<dbReference type="Proteomes" id="UP000015527">
    <property type="component" value="Unassembled WGS sequence"/>
</dbReference>
<protein>
    <submittedName>
        <fullName evidence="1">Uncharacterized protein</fullName>
    </submittedName>
</protein>
<dbReference type="EMBL" id="ATHL01000019">
    <property type="protein sequence ID" value="EQB19278.1"/>
    <property type="molecule type" value="Genomic_DNA"/>
</dbReference>
<evidence type="ECO:0000313" key="1">
    <source>
        <dbReference type="EMBL" id="EQB19278.1"/>
    </source>
</evidence>
<evidence type="ECO:0000313" key="2">
    <source>
        <dbReference type="Proteomes" id="UP000015527"/>
    </source>
</evidence>
<keyword evidence="2" id="KW-1185">Reference proteome</keyword>
<name>T0I4F6_9SPHN</name>